<evidence type="ECO:0000313" key="7">
    <source>
        <dbReference type="Proteomes" id="UP001595945"/>
    </source>
</evidence>
<accession>A0ABD5Q1J5</accession>
<feature type="domain" description="ABC transporter" evidence="5">
    <location>
        <begin position="5"/>
        <end position="293"/>
    </location>
</feature>
<feature type="region of interest" description="Disordered" evidence="4">
    <location>
        <begin position="60"/>
        <end position="109"/>
    </location>
</feature>
<dbReference type="SMART" id="SM00382">
    <property type="entry name" value="AAA"/>
    <property type="match status" value="1"/>
</dbReference>
<sequence>MTTVLETEHLTREFGALVAVDDVSVAIDDADITSIIGPNGAGKTTFYNLLAGQLDPTEGRIAIRPRREDPVPDGGTAADADGGTQMDADGGTDANAGTATDPDDTADAGLVDVTGMEPFEINRLGLARAFQINNVFERLTVLENVRVARISREGRTLDVTSVAASDDELNEQARRVLELTNLEGVADTRCANLSHGDVRKVEIALALGTDPSVVLLDEPTAGMNATETRRMVELIGELDETTDTTFLVTEHDMEVVLGISDRILVFNNGRLIADGTPDEVMADERVREAYLGGEG</sequence>
<dbReference type="InterPro" id="IPR003593">
    <property type="entry name" value="AAA+_ATPase"/>
</dbReference>
<dbReference type="Gene3D" id="3.40.50.300">
    <property type="entry name" value="P-loop containing nucleotide triphosphate hydrolases"/>
    <property type="match status" value="1"/>
</dbReference>
<keyword evidence="1" id="KW-0813">Transport</keyword>
<evidence type="ECO:0000259" key="5">
    <source>
        <dbReference type="PROSITE" id="PS50893"/>
    </source>
</evidence>
<gene>
    <name evidence="6" type="ORF">ACFO9K_09265</name>
</gene>
<keyword evidence="3 6" id="KW-0067">ATP-binding</keyword>
<evidence type="ECO:0000256" key="1">
    <source>
        <dbReference type="ARBA" id="ARBA00022448"/>
    </source>
</evidence>
<dbReference type="Pfam" id="PF00005">
    <property type="entry name" value="ABC_tran"/>
    <property type="match status" value="2"/>
</dbReference>
<dbReference type="InterPro" id="IPR003439">
    <property type="entry name" value="ABC_transporter-like_ATP-bd"/>
</dbReference>
<evidence type="ECO:0000256" key="3">
    <source>
        <dbReference type="ARBA" id="ARBA00022840"/>
    </source>
</evidence>
<dbReference type="Proteomes" id="UP001595945">
    <property type="component" value="Unassembled WGS sequence"/>
</dbReference>
<dbReference type="SUPFAM" id="SSF52540">
    <property type="entry name" value="P-loop containing nucleoside triphosphate hydrolases"/>
    <property type="match status" value="1"/>
</dbReference>
<keyword evidence="2" id="KW-0547">Nucleotide-binding</keyword>
<dbReference type="RefSeq" id="WP_254269807.1">
    <property type="nucleotide sequence ID" value="NZ_CP100400.1"/>
</dbReference>
<dbReference type="InterPro" id="IPR051120">
    <property type="entry name" value="ABC_AA/LPS_Transport"/>
</dbReference>
<name>A0ABD5Q1J5_9EURY</name>
<protein>
    <submittedName>
        <fullName evidence="6">ABC transporter ATP-binding protein</fullName>
    </submittedName>
</protein>
<dbReference type="PANTHER" id="PTHR45772">
    <property type="entry name" value="CONSERVED COMPONENT OF ABC TRANSPORTER FOR NATURAL AMINO ACIDS-RELATED"/>
    <property type="match status" value="1"/>
</dbReference>
<dbReference type="EMBL" id="JBHSHT010000001">
    <property type="protein sequence ID" value="MFC4824453.1"/>
    <property type="molecule type" value="Genomic_DNA"/>
</dbReference>
<proteinExistence type="predicted"/>
<organism evidence="6 7">
    <name type="scientific">Halorussus aquaticus</name>
    <dbReference type="NCBI Taxonomy" id="2953748"/>
    <lineage>
        <taxon>Archaea</taxon>
        <taxon>Methanobacteriati</taxon>
        <taxon>Methanobacteriota</taxon>
        <taxon>Stenosarchaea group</taxon>
        <taxon>Halobacteria</taxon>
        <taxon>Halobacteriales</taxon>
        <taxon>Haladaptataceae</taxon>
        <taxon>Halorussus</taxon>
    </lineage>
</organism>
<dbReference type="GO" id="GO:0005524">
    <property type="term" value="F:ATP binding"/>
    <property type="evidence" value="ECO:0007669"/>
    <property type="project" value="UniProtKB-KW"/>
</dbReference>
<keyword evidence="7" id="KW-1185">Reference proteome</keyword>
<dbReference type="CDD" id="cd03219">
    <property type="entry name" value="ABC_Mj1267_LivG_branched"/>
    <property type="match status" value="1"/>
</dbReference>
<dbReference type="InterPro" id="IPR032823">
    <property type="entry name" value="BCA_ABC_TP_C"/>
</dbReference>
<dbReference type="GeneID" id="73044862"/>
<feature type="compositionally biased region" description="Low complexity" evidence="4">
    <location>
        <begin position="73"/>
        <end position="100"/>
    </location>
</feature>
<dbReference type="PANTHER" id="PTHR45772:SF7">
    <property type="entry name" value="AMINO ACID ABC TRANSPORTER ATP-BINDING PROTEIN"/>
    <property type="match status" value="1"/>
</dbReference>
<evidence type="ECO:0000313" key="6">
    <source>
        <dbReference type="EMBL" id="MFC4824453.1"/>
    </source>
</evidence>
<comment type="caution">
    <text evidence="6">The sequence shown here is derived from an EMBL/GenBank/DDBJ whole genome shotgun (WGS) entry which is preliminary data.</text>
</comment>
<dbReference type="InterPro" id="IPR027417">
    <property type="entry name" value="P-loop_NTPase"/>
</dbReference>
<dbReference type="Pfam" id="PF12399">
    <property type="entry name" value="BCA_ABC_TP_C"/>
    <property type="match status" value="1"/>
</dbReference>
<evidence type="ECO:0000256" key="2">
    <source>
        <dbReference type="ARBA" id="ARBA00022741"/>
    </source>
</evidence>
<dbReference type="AlphaFoldDB" id="A0ABD5Q1J5"/>
<reference evidence="6 7" key="1">
    <citation type="journal article" date="2019" name="Int. J. Syst. Evol. Microbiol.">
        <title>The Global Catalogue of Microorganisms (GCM) 10K type strain sequencing project: providing services to taxonomists for standard genome sequencing and annotation.</title>
        <authorList>
            <consortium name="The Broad Institute Genomics Platform"/>
            <consortium name="The Broad Institute Genome Sequencing Center for Infectious Disease"/>
            <person name="Wu L."/>
            <person name="Ma J."/>
        </authorList>
    </citation>
    <scope>NUCLEOTIDE SEQUENCE [LARGE SCALE GENOMIC DNA]</scope>
    <source>
        <strain evidence="6 7">XZYJ18</strain>
    </source>
</reference>
<evidence type="ECO:0000256" key="4">
    <source>
        <dbReference type="SAM" id="MobiDB-lite"/>
    </source>
</evidence>
<dbReference type="PROSITE" id="PS50893">
    <property type="entry name" value="ABC_TRANSPORTER_2"/>
    <property type="match status" value="1"/>
</dbReference>